<comment type="similarity">
    <text evidence="1">Belongs to the AIM41 family.</text>
</comment>
<dbReference type="GO" id="GO:0005739">
    <property type="term" value="C:mitochondrion"/>
    <property type="evidence" value="ECO:0007669"/>
    <property type="project" value="UniProtKB-SubCell"/>
</dbReference>
<dbReference type="SUPFAM" id="SSF89095">
    <property type="entry name" value="GatB/YqeY motif"/>
    <property type="match status" value="1"/>
</dbReference>
<dbReference type="Gene3D" id="1.10.1510.10">
    <property type="entry name" value="Uncharacterised protein YqeY/AIM41 PF09424, N-terminal domain"/>
    <property type="match status" value="1"/>
</dbReference>
<name>A0AAD9HZ72_9PEZI</name>
<comment type="subcellular location">
    <subcellularLocation>
        <location evidence="1">Mitochondrion</location>
    </subcellularLocation>
</comment>
<dbReference type="PANTHER" id="PTHR28055:SF1">
    <property type="entry name" value="ALTERED INHERITANCE OF MITOCHONDRIA PROTEIN 41, MITOCHONDRIAL"/>
    <property type="match status" value="1"/>
</dbReference>
<evidence type="ECO:0000313" key="3">
    <source>
        <dbReference type="EMBL" id="KAK2067599.1"/>
    </source>
</evidence>
<dbReference type="Pfam" id="PF09424">
    <property type="entry name" value="YqeY"/>
    <property type="match status" value="1"/>
</dbReference>
<feature type="compositionally biased region" description="Basic residues" evidence="2">
    <location>
        <begin position="19"/>
        <end position="34"/>
    </location>
</feature>
<reference evidence="3" key="1">
    <citation type="journal article" date="2023" name="Mol. Plant Microbe Interact.">
        <title>Elucidating the Obligate Nature and Biological Capacity of an Invasive Fungal Corn Pathogen.</title>
        <authorList>
            <person name="MacCready J.S."/>
            <person name="Roggenkamp E.M."/>
            <person name="Gdanetz K."/>
            <person name="Chilvers M.I."/>
        </authorList>
    </citation>
    <scope>NUCLEOTIDE SEQUENCE</scope>
    <source>
        <strain evidence="3">PM02</strain>
    </source>
</reference>
<evidence type="ECO:0000256" key="2">
    <source>
        <dbReference type="SAM" id="MobiDB-lite"/>
    </source>
</evidence>
<gene>
    <name evidence="1" type="primary">AIM41</name>
    <name evidence="3" type="ORF">P8C59_001323</name>
</gene>
<dbReference type="Gene3D" id="3.40.50.150">
    <property type="entry name" value="Vaccinia Virus protein VP39"/>
    <property type="match status" value="1"/>
</dbReference>
<dbReference type="Pfam" id="PF13489">
    <property type="entry name" value="Methyltransf_23"/>
    <property type="match status" value="1"/>
</dbReference>
<dbReference type="SUPFAM" id="SSF53335">
    <property type="entry name" value="S-adenosyl-L-methionine-dependent methyltransferases"/>
    <property type="match status" value="1"/>
</dbReference>
<dbReference type="InterPro" id="IPR042184">
    <property type="entry name" value="YqeY/Aim41_N"/>
</dbReference>
<comment type="caution">
    <text evidence="3">The sequence shown here is derived from an EMBL/GenBank/DDBJ whole genome shotgun (WGS) entry which is preliminary data.</text>
</comment>
<organism evidence="3 4">
    <name type="scientific">Phyllachora maydis</name>
    <dbReference type="NCBI Taxonomy" id="1825666"/>
    <lineage>
        <taxon>Eukaryota</taxon>
        <taxon>Fungi</taxon>
        <taxon>Dikarya</taxon>
        <taxon>Ascomycota</taxon>
        <taxon>Pezizomycotina</taxon>
        <taxon>Sordariomycetes</taxon>
        <taxon>Sordariomycetidae</taxon>
        <taxon>Phyllachorales</taxon>
        <taxon>Phyllachoraceae</taxon>
        <taxon>Phyllachora</taxon>
    </lineage>
</organism>
<dbReference type="CDD" id="cd02440">
    <property type="entry name" value="AdoMet_MTases"/>
    <property type="match status" value="1"/>
</dbReference>
<protein>
    <recommendedName>
        <fullName evidence="1">Altered inheritance of mitochondria protein 41</fullName>
    </recommendedName>
</protein>
<dbReference type="GO" id="GO:0016884">
    <property type="term" value="F:carbon-nitrogen ligase activity, with glutamine as amido-N-donor"/>
    <property type="evidence" value="ECO:0007669"/>
    <property type="project" value="UniProtKB-UniRule"/>
</dbReference>
<dbReference type="InterPro" id="IPR019004">
    <property type="entry name" value="YqeY/Aim41"/>
</dbReference>
<keyword evidence="4" id="KW-1185">Reference proteome</keyword>
<dbReference type="InterPro" id="IPR029063">
    <property type="entry name" value="SAM-dependent_MTases_sf"/>
</dbReference>
<dbReference type="Proteomes" id="UP001217918">
    <property type="component" value="Unassembled WGS sequence"/>
</dbReference>
<evidence type="ECO:0000256" key="1">
    <source>
        <dbReference type="RuleBase" id="RU365099"/>
    </source>
</evidence>
<sequence>MSDRLGAGALSSLPSPLPRHTHRKLKPGRTKYPRKSKESRTHSVHPECHKRGVRQSVDLVNATGEATEDGSTLVPGGASRAVMDESEQTVPLDESFRETLMHHGREFQRYAVENGVYLAPVDEVEVERLQMMHDVFQLLFDRLILAPVPSPRRVLDCGSGSASWVEEVAEQYPECEVIGIDIYPYRDPNELPPNVELQIDNLNQASTFPSNYFDLVQSRTMAGGIDRDKWPNYLGDILRILVPGGWCQMVEISFNVQSDNGTLTENHALRVWSQSYMRCQEPSKDPRAPLYLQDWMAQAGFVQVEARCLPLPLSGWANNARDRAIGAANQENVHRLLASLAMYPLTQLLGMSLADVQLLVAQARREADNPALKAYFRVYVSRILPLGRGLLLARPCLRAYSSAAEEDARTDPTPSPPSPPSPPLFFKLRTDLKEAMWRKDVPRRSILRLVLAEHTRLSKRDTKTDRPVDMEAQLLGLLRKMANQGREAASSFRAAGKEDLAALEETQVDILEGYLRP</sequence>
<feature type="compositionally biased region" description="Basic and acidic residues" evidence="2">
    <location>
        <begin position="35"/>
        <end position="50"/>
    </location>
</feature>
<dbReference type="InterPro" id="IPR003789">
    <property type="entry name" value="Asn/Gln_tRNA_amidoTrase-B-like"/>
</dbReference>
<accession>A0AAD9HZ72</accession>
<keyword evidence="1" id="KW-0496">Mitochondrion</keyword>
<proteinExistence type="inferred from homology"/>
<evidence type="ECO:0000313" key="4">
    <source>
        <dbReference type="Proteomes" id="UP001217918"/>
    </source>
</evidence>
<feature type="region of interest" description="Disordered" evidence="2">
    <location>
        <begin position="1"/>
        <end position="50"/>
    </location>
</feature>
<dbReference type="EMBL" id="JAQQPM010000001">
    <property type="protein sequence ID" value="KAK2067599.1"/>
    <property type="molecule type" value="Genomic_DNA"/>
</dbReference>
<dbReference type="AlphaFoldDB" id="A0AAD9HZ72"/>
<dbReference type="PANTHER" id="PTHR28055">
    <property type="entry name" value="ALTERED INHERITANCE OF MITOCHONDRIA PROTEIN 41, MITOCHONDRIAL"/>
    <property type="match status" value="1"/>
</dbReference>